<dbReference type="GO" id="GO:0008168">
    <property type="term" value="F:methyltransferase activity"/>
    <property type="evidence" value="ECO:0007669"/>
    <property type="project" value="InterPro"/>
</dbReference>
<keyword evidence="4" id="KW-1185">Reference proteome</keyword>
<dbReference type="RefSeq" id="WP_115925968.1">
    <property type="nucleotide sequence ID" value="NZ_QNVV01000001.1"/>
</dbReference>
<comment type="caution">
    <text evidence="3">The sequence shown here is derived from an EMBL/GenBank/DDBJ whole genome shotgun (WGS) entry which is preliminary data.</text>
</comment>
<proteinExistence type="predicted"/>
<dbReference type="Pfam" id="PF02805">
    <property type="entry name" value="Ada_Zn_binding"/>
    <property type="match status" value="1"/>
</dbReference>
<dbReference type="GO" id="GO:0006355">
    <property type="term" value="P:regulation of DNA-templated transcription"/>
    <property type="evidence" value="ECO:0007669"/>
    <property type="project" value="InterPro"/>
</dbReference>
<organism evidence="3 4">
    <name type="scientific">Chryseobacterium pennipullorum</name>
    <dbReference type="NCBI Taxonomy" id="2258963"/>
    <lineage>
        <taxon>Bacteria</taxon>
        <taxon>Pseudomonadati</taxon>
        <taxon>Bacteroidota</taxon>
        <taxon>Flavobacteriia</taxon>
        <taxon>Flavobacteriales</taxon>
        <taxon>Weeksellaceae</taxon>
        <taxon>Chryseobacterium group</taxon>
        <taxon>Chryseobacterium</taxon>
    </lineage>
</organism>
<reference evidence="3 4" key="1">
    <citation type="submission" date="2018-06" db="EMBL/GenBank/DDBJ databases">
        <title>Novel Chryseobacterium species.</title>
        <authorList>
            <person name="Newman J."/>
            <person name="Hugo C."/>
            <person name="Oosthuizen L."/>
            <person name="Charimba G."/>
        </authorList>
    </citation>
    <scope>NUCLEOTIDE SEQUENCE [LARGE SCALE GENOMIC DNA]</scope>
    <source>
        <strain evidence="3 4">7_F195</strain>
    </source>
</reference>
<dbReference type="EMBL" id="QNVV01000001">
    <property type="protein sequence ID" value="REC50141.1"/>
    <property type="molecule type" value="Genomic_DNA"/>
</dbReference>
<feature type="domain" description="Ada DNA repair metal-binding" evidence="2">
    <location>
        <begin position="25"/>
        <end position="68"/>
    </location>
</feature>
<keyword evidence="1" id="KW-0010">Activator</keyword>
<evidence type="ECO:0000259" key="2">
    <source>
        <dbReference type="Pfam" id="PF02805"/>
    </source>
</evidence>
<dbReference type="AlphaFoldDB" id="A0A3D9B8X8"/>
<dbReference type="InterPro" id="IPR035451">
    <property type="entry name" value="Ada-like_dom_sf"/>
</dbReference>
<gene>
    <name evidence="3" type="ORF">DRF67_00975</name>
</gene>
<dbReference type="GO" id="GO:0006281">
    <property type="term" value="P:DNA repair"/>
    <property type="evidence" value="ECO:0007669"/>
    <property type="project" value="InterPro"/>
</dbReference>
<dbReference type="OrthoDB" id="894286at2"/>
<evidence type="ECO:0000256" key="1">
    <source>
        <dbReference type="ARBA" id="ARBA00023159"/>
    </source>
</evidence>
<accession>A0A3D9B8X8</accession>
<dbReference type="SUPFAM" id="SSF57884">
    <property type="entry name" value="Ada DNA repair protein, N-terminal domain (N-Ada 10)"/>
    <property type="match status" value="1"/>
</dbReference>
<evidence type="ECO:0000313" key="4">
    <source>
        <dbReference type="Proteomes" id="UP000256257"/>
    </source>
</evidence>
<dbReference type="GO" id="GO:0003677">
    <property type="term" value="F:DNA binding"/>
    <property type="evidence" value="ECO:0007669"/>
    <property type="project" value="InterPro"/>
</dbReference>
<dbReference type="Proteomes" id="UP000256257">
    <property type="component" value="Unassembled WGS sequence"/>
</dbReference>
<dbReference type="GO" id="GO:0008270">
    <property type="term" value="F:zinc ion binding"/>
    <property type="evidence" value="ECO:0007669"/>
    <property type="project" value="InterPro"/>
</dbReference>
<sequence>MIPHSQLLPPELRSKIRKQHICLGGNKKLKIYGLLHCRSGKRMKKENRVFFESEEEALQNNYRPCGHCMRRAYRKWKGLSIGSGTKVVGRKGYFLFILLP</sequence>
<protein>
    <submittedName>
        <fullName evidence="3">Metal-binding protein</fullName>
    </submittedName>
</protein>
<evidence type="ECO:0000313" key="3">
    <source>
        <dbReference type="EMBL" id="REC50141.1"/>
    </source>
</evidence>
<name>A0A3D9B8X8_9FLAO</name>
<dbReference type="InterPro" id="IPR004026">
    <property type="entry name" value="Ada_DNA_repair_Zn-bd"/>
</dbReference>
<dbReference type="Gene3D" id="3.40.10.10">
    <property type="entry name" value="DNA Methylphosphotriester Repair Domain"/>
    <property type="match status" value="1"/>
</dbReference>